<dbReference type="AlphaFoldDB" id="A0A1X0DSH1"/>
<organism evidence="7 8">
    <name type="scientific">Mycobacterium heidelbergense</name>
    <dbReference type="NCBI Taxonomy" id="53376"/>
    <lineage>
        <taxon>Bacteria</taxon>
        <taxon>Bacillati</taxon>
        <taxon>Actinomycetota</taxon>
        <taxon>Actinomycetes</taxon>
        <taxon>Mycobacteriales</taxon>
        <taxon>Mycobacteriaceae</taxon>
        <taxon>Mycobacterium</taxon>
        <taxon>Mycobacterium simiae complex</taxon>
    </lineage>
</organism>
<dbReference type="InterPro" id="IPR036922">
    <property type="entry name" value="Rieske_2Fe-2S_sf"/>
</dbReference>
<dbReference type="OrthoDB" id="5243643at2"/>
<dbReference type="Proteomes" id="UP000192566">
    <property type="component" value="Unassembled WGS sequence"/>
</dbReference>
<dbReference type="Pfam" id="PF00355">
    <property type="entry name" value="Rieske"/>
    <property type="match status" value="1"/>
</dbReference>
<accession>A0A1X0DSH1</accession>
<comment type="caution">
    <text evidence="7">The sequence shown here is derived from an EMBL/GenBank/DDBJ whole genome shotgun (WGS) entry which is preliminary data.</text>
</comment>
<dbReference type="SUPFAM" id="SSF55961">
    <property type="entry name" value="Bet v1-like"/>
    <property type="match status" value="1"/>
</dbReference>
<dbReference type="CDD" id="cd03469">
    <property type="entry name" value="Rieske_RO_Alpha_N"/>
    <property type="match status" value="1"/>
</dbReference>
<dbReference type="GO" id="GO:0016705">
    <property type="term" value="F:oxidoreductase activity, acting on paired donors, with incorporation or reduction of molecular oxygen"/>
    <property type="evidence" value="ECO:0007669"/>
    <property type="project" value="UniProtKB-ARBA"/>
</dbReference>
<dbReference type="GO" id="GO:0004497">
    <property type="term" value="F:monooxygenase activity"/>
    <property type="evidence" value="ECO:0007669"/>
    <property type="project" value="UniProtKB-ARBA"/>
</dbReference>
<dbReference type="PROSITE" id="PS51296">
    <property type="entry name" value="RIESKE"/>
    <property type="match status" value="1"/>
</dbReference>
<gene>
    <name evidence="7" type="ORF">BST25_05255</name>
</gene>
<keyword evidence="6" id="KW-0411">Iron-sulfur</keyword>
<evidence type="ECO:0000256" key="3">
    <source>
        <dbReference type="ARBA" id="ARBA00022723"/>
    </source>
</evidence>
<keyword evidence="3" id="KW-0479">Metal-binding</keyword>
<evidence type="ECO:0000256" key="5">
    <source>
        <dbReference type="ARBA" id="ARBA00023004"/>
    </source>
</evidence>
<dbReference type="RefSeq" id="WP_083072958.1">
    <property type="nucleotide sequence ID" value="NZ_AP022615.1"/>
</dbReference>
<dbReference type="Pfam" id="PF00848">
    <property type="entry name" value="Ring_hydroxyl_A"/>
    <property type="match status" value="1"/>
</dbReference>
<evidence type="ECO:0000256" key="4">
    <source>
        <dbReference type="ARBA" id="ARBA00023002"/>
    </source>
</evidence>
<evidence type="ECO:0000313" key="7">
    <source>
        <dbReference type="EMBL" id="ORA75344.1"/>
    </source>
</evidence>
<evidence type="ECO:0000256" key="6">
    <source>
        <dbReference type="ARBA" id="ARBA00023014"/>
    </source>
</evidence>
<dbReference type="Gene3D" id="3.90.380.10">
    <property type="entry name" value="Naphthalene 1,2-dioxygenase Alpha Subunit, Chain A, domain 1"/>
    <property type="match status" value="1"/>
</dbReference>
<keyword evidence="2" id="KW-0001">2Fe-2S</keyword>
<dbReference type="STRING" id="53376.BST25_05255"/>
<dbReference type="InterPro" id="IPR001663">
    <property type="entry name" value="Rng_hydr_dOase-A"/>
</dbReference>
<keyword evidence="5" id="KW-0408">Iron</keyword>
<proteinExistence type="predicted"/>
<dbReference type="GO" id="GO:0051537">
    <property type="term" value="F:2 iron, 2 sulfur cluster binding"/>
    <property type="evidence" value="ECO:0007669"/>
    <property type="project" value="UniProtKB-KW"/>
</dbReference>
<sequence length="464" mass="52086">MTDSGNNGARAAEGDVALTGPVAIPVEAYVSEDYARAERDRLWRKVWQQAGRVEDLPRVGSYLTYDILDDSVIVVRTGPDSFKAHHNVCMHRGRRLVDVPEGAKSACGQRKSFVCGFHGWTYDRDGTCIHAPEKDDWRGALTPENTHLATVSVDTWGGWVWINMDPACEPLRDYLEPAATMLDPFRLQDMRCKWRKWLHFSCNWKVAMEAFNETYHVATTHPQFNKFGNFRGWAMAHGKHSNIGYDAPPDLEETQSKIRLGTGDDPRVSTAEMQTYTLEETNATTTQTLVNAARRLVDELPEDAPAGRVLEHWLSSARRDDAARGVIWPTIDPEHLAKSGTAWQIFPNFQIGQGLTTALCYAARPHGYDPDMCIFEAACYELYPKGEEPHTEWVHAPPDDPGWRSVLPQDFSNMAAVQQGMKSLGFSGPRPNPYMERATANLHSNLARYMGTGAPRPLATEIKR</sequence>
<dbReference type="EMBL" id="MVHR01000005">
    <property type="protein sequence ID" value="ORA75344.1"/>
    <property type="molecule type" value="Genomic_DNA"/>
</dbReference>
<dbReference type="GO" id="GO:0005506">
    <property type="term" value="F:iron ion binding"/>
    <property type="evidence" value="ECO:0007669"/>
    <property type="project" value="InterPro"/>
</dbReference>
<dbReference type="SUPFAM" id="SSF50022">
    <property type="entry name" value="ISP domain"/>
    <property type="match status" value="1"/>
</dbReference>
<dbReference type="Gene3D" id="2.102.10.10">
    <property type="entry name" value="Rieske [2Fe-2S] iron-sulphur domain"/>
    <property type="match status" value="1"/>
</dbReference>
<evidence type="ECO:0000256" key="2">
    <source>
        <dbReference type="ARBA" id="ARBA00022714"/>
    </source>
</evidence>
<name>A0A1X0DSH1_MYCHE</name>
<dbReference type="PANTHER" id="PTHR43756:SF5">
    <property type="entry name" value="CHOLINE MONOOXYGENASE, CHLOROPLASTIC"/>
    <property type="match status" value="1"/>
</dbReference>
<comment type="cofactor">
    <cofactor evidence="1">
        <name>Fe cation</name>
        <dbReference type="ChEBI" id="CHEBI:24875"/>
    </cofactor>
</comment>
<dbReference type="PANTHER" id="PTHR43756">
    <property type="entry name" value="CHOLINE MONOOXYGENASE, CHLOROPLASTIC"/>
    <property type="match status" value="1"/>
</dbReference>
<dbReference type="InterPro" id="IPR017941">
    <property type="entry name" value="Rieske_2Fe-2S"/>
</dbReference>
<reference evidence="7 8" key="1">
    <citation type="submission" date="2017-02" db="EMBL/GenBank/DDBJ databases">
        <title>The new phylogeny of genus Mycobacterium.</title>
        <authorList>
            <person name="Tortoli E."/>
            <person name="Trovato A."/>
            <person name="Cirillo D.M."/>
        </authorList>
    </citation>
    <scope>NUCLEOTIDE SEQUENCE [LARGE SCALE GENOMIC DNA]</scope>
    <source>
        <strain evidence="7 8">DSM 44471</strain>
    </source>
</reference>
<keyword evidence="8" id="KW-1185">Reference proteome</keyword>
<dbReference type="InterPro" id="IPR015879">
    <property type="entry name" value="Ring_hydroxy_dOase_asu_C_dom"/>
</dbReference>
<dbReference type="PRINTS" id="PR00090">
    <property type="entry name" value="RNGDIOXGNASE"/>
</dbReference>
<evidence type="ECO:0000256" key="1">
    <source>
        <dbReference type="ARBA" id="ARBA00001962"/>
    </source>
</evidence>
<evidence type="ECO:0000313" key="8">
    <source>
        <dbReference type="Proteomes" id="UP000192566"/>
    </source>
</evidence>
<protein>
    <submittedName>
        <fullName evidence="7">(2Fe-2S)-binding protein</fullName>
    </submittedName>
</protein>
<keyword evidence="4" id="KW-0560">Oxidoreductase</keyword>